<feature type="compositionally biased region" description="Polar residues" evidence="1">
    <location>
        <begin position="1"/>
        <end position="13"/>
    </location>
</feature>
<sequence>MSAANGSAMQVDSSEGKGKGKAVEPTTQEVNMEEDDSSSDEDVEAAPVGKD</sequence>
<feature type="region of interest" description="Disordered" evidence="1">
    <location>
        <begin position="1"/>
        <end position="51"/>
    </location>
</feature>
<proteinExistence type="predicted"/>
<dbReference type="HOGENOM" id="CLU_3106521_0_0_1"/>
<organism evidence="2 3">
    <name type="scientific">Glarea lozoyensis (strain ATCC 20868 / MF5171)</name>
    <dbReference type="NCBI Taxonomy" id="1116229"/>
    <lineage>
        <taxon>Eukaryota</taxon>
        <taxon>Fungi</taxon>
        <taxon>Dikarya</taxon>
        <taxon>Ascomycota</taxon>
        <taxon>Pezizomycotina</taxon>
        <taxon>Leotiomycetes</taxon>
        <taxon>Helotiales</taxon>
        <taxon>Helotiaceae</taxon>
        <taxon>Glarea</taxon>
    </lineage>
</organism>
<dbReference type="KEGG" id="glz:GLAREA_03049"/>
<dbReference type="RefSeq" id="XP_008086325.1">
    <property type="nucleotide sequence ID" value="XM_008088134.1"/>
</dbReference>
<gene>
    <name evidence="2" type="ORF">GLAREA_03049</name>
</gene>
<evidence type="ECO:0000313" key="2">
    <source>
        <dbReference type="EMBL" id="EPE27135.1"/>
    </source>
</evidence>
<keyword evidence="3" id="KW-1185">Reference proteome</keyword>
<name>S3CN34_GLAL2</name>
<feature type="compositionally biased region" description="Acidic residues" evidence="1">
    <location>
        <begin position="31"/>
        <end position="44"/>
    </location>
</feature>
<reference evidence="2 3" key="1">
    <citation type="journal article" date="2013" name="BMC Genomics">
        <title>Genomics-driven discovery of the pneumocandin biosynthetic gene cluster in the fungus Glarea lozoyensis.</title>
        <authorList>
            <person name="Chen L."/>
            <person name="Yue Q."/>
            <person name="Zhang X."/>
            <person name="Xiang M."/>
            <person name="Wang C."/>
            <person name="Li S."/>
            <person name="Che Y."/>
            <person name="Ortiz-Lopez F.J."/>
            <person name="Bills G.F."/>
            <person name="Liu X."/>
            <person name="An Z."/>
        </authorList>
    </citation>
    <scope>NUCLEOTIDE SEQUENCE [LARGE SCALE GENOMIC DNA]</scope>
    <source>
        <strain evidence="3">ATCC 20868 / MF5171</strain>
    </source>
</reference>
<evidence type="ECO:0000256" key="1">
    <source>
        <dbReference type="SAM" id="MobiDB-lite"/>
    </source>
</evidence>
<accession>S3CN34</accession>
<evidence type="ECO:0000313" key="3">
    <source>
        <dbReference type="Proteomes" id="UP000016922"/>
    </source>
</evidence>
<dbReference type="Proteomes" id="UP000016922">
    <property type="component" value="Unassembled WGS sequence"/>
</dbReference>
<dbReference type="GeneID" id="19462105"/>
<protein>
    <submittedName>
        <fullName evidence="2">Uncharacterized protein</fullName>
    </submittedName>
</protein>
<dbReference type="EMBL" id="KE145370">
    <property type="protein sequence ID" value="EPE27135.1"/>
    <property type="molecule type" value="Genomic_DNA"/>
</dbReference>
<dbReference type="AlphaFoldDB" id="S3CN34"/>
<dbReference type="OrthoDB" id="2148987at2759"/>